<dbReference type="Proteomes" id="UP000287361">
    <property type="component" value="Unassembled WGS sequence"/>
</dbReference>
<comment type="caution">
    <text evidence="1">The sequence shown here is derived from an EMBL/GenBank/DDBJ whole genome shotgun (WGS) entry which is preliminary data.</text>
</comment>
<proteinExistence type="predicted"/>
<evidence type="ECO:0000313" key="1">
    <source>
        <dbReference type="EMBL" id="GCB29979.1"/>
    </source>
</evidence>
<dbReference type="OrthoDB" id="1692525at2"/>
<keyword evidence="2" id="KW-1185">Reference proteome</keyword>
<dbReference type="EMBL" id="BHVZ01000004">
    <property type="protein sequence ID" value="GCB29979.1"/>
    <property type="molecule type" value="Genomic_DNA"/>
</dbReference>
<accession>A0A401LEL9</accession>
<name>A0A401LEL9_9FIRM</name>
<evidence type="ECO:0000313" key="2">
    <source>
        <dbReference type="Proteomes" id="UP000287361"/>
    </source>
</evidence>
<organism evidence="1 2">
    <name type="scientific">Anaerotignum faecicola</name>
    <dbReference type="NCBI Taxonomy" id="2358141"/>
    <lineage>
        <taxon>Bacteria</taxon>
        <taxon>Bacillati</taxon>
        <taxon>Bacillota</taxon>
        <taxon>Clostridia</taxon>
        <taxon>Lachnospirales</taxon>
        <taxon>Anaerotignaceae</taxon>
        <taxon>Anaerotignum</taxon>
    </lineage>
</organism>
<sequence length="432" mass="48442">MSDVDISIFRNDRNLKPVFYNDKCDKYDYLSAVGCGAIAGLVDIFLVGSPADSKLQGWTDAQVDKTVMSFAKTCGWSPREGKEKSVASAIGFLEKKFPVNYDQRHSGDVAGLFTMSAKNHHMKSLAHSPDIIGLFFSILNQFTSTSSFLHNGQLITIQTETYELQGHDFISKLFCGVANWFGHIMSDAAGSSGASGRGSGVVIPFYELFQLCNFGSFQVGQDRNTLATVATKVFQEGYDARFGLTMAIPVVLCDLSIKLIWAIKHCFYHKRPLHECIPTKRHDDLRIMLIIGDGTLCLMDGADAAIRSGENWVNFFLRLNIVAWYRLVSLVFREVCIRLGISLSLQKQLDAYIRINEAIALYLTQLEKIDFELFKKETEQYNHMLAMMEEANSEDELNVLLKSEYKALGIDLPYSGDFDAFMNDASSVLEFK</sequence>
<reference evidence="1 2" key="1">
    <citation type="submission" date="2018-10" db="EMBL/GenBank/DDBJ databases">
        <title>Draft Genome Sequence of Anaerotignum sp. KCTC 15736.</title>
        <authorList>
            <person name="Choi S.H."/>
            <person name="Kim J.S."/>
            <person name="Kang S.W."/>
            <person name="Lee J.S."/>
            <person name="Park S.H."/>
        </authorList>
    </citation>
    <scope>NUCLEOTIDE SEQUENCE [LARGE SCALE GENOMIC DNA]</scope>
    <source>
        <strain evidence="1 2">KCTC 15736</strain>
    </source>
</reference>
<dbReference type="AlphaFoldDB" id="A0A401LEL9"/>
<gene>
    <name evidence="1" type="ORF">KGMB03357_16400</name>
</gene>
<protein>
    <submittedName>
        <fullName evidence="1">Uncharacterized protein</fullName>
    </submittedName>
</protein>